<keyword evidence="4" id="KW-1133">Transmembrane helix</keyword>
<dbReference type="SUPFAM" id="SSF55874">
    <property type="entry name" value="ATPase domain of HSP90 chaperone/DNA topoisomerase II/histidine kinase"/>
    <property type="match status" value="1"/>
</dbReference>
<dbReference type="GO" id="GO:0016020">
    <property type="term" value="C:membrane"/>
    <property type="evidence" value="ECO:0007669"/>
    <property type="project" value="InterPro"/>
</dbReference>
<feature type="transmembrane region" description="Helical" evidence="4">
    <location>
        <begin position="141"/>
        <end position="159"/>
    </location>
</feature>
<dbReference type="Gene3D" id="3.30.565.10">
    <property type="entry name" value="Histidine kinase-like ATPase, C-terminal domain"/>
    <property type="match status" value="1"/>
</dbReference>
<evidence type="ECO:0000313" key="8">
    <source>
        <dbReference type="Proteomes" id="UP000275865"/>
    </source>
</evidence>
<evidence type="ECO:0000259" key="6">
    <source>
        <dbReference type="Pfam" id="PF07730"/>
    </source>
</evidence>
<name>A0A3A9Y486_9ACTN</name>
<evidence type="ECO:0000259" key="5">
    <source>
        <dbReference type="Pfam" id="PF02518"/>
    </source>
</evidence>
<feature type="domain" description="Signal transduction histidine kinase subgroup 3 dimerisation and phosphoacceptor" evidence="6">
    <location>
        <begin position="205"/>
        <end position="271"/>
    </location>
</feature>
<keyword evidence="4" id="KW-0812">Transmembrane</keyword>
<keyword evidence="1" id="KW-0808">Transferase</keyword>
<dbReference type="InterPro" id="IPR036890">
    <property type="entry name" value="HATPase_C_sf"/>
</dbReference>
<dbReference type="Proteomes" id="UP000275865">
    <property type="component" value="Unassembled WGS sequence"/>
</dbReference>
<dbReference type="Pfam" id="PF02518">
    <property type="entry name" value="HATPase_c"/>
    <property type="match status" value="1"/>
</dbReference>
<accession>A0A3A9Y486</accession>
<comment type="caution">
    <text evidence="7">The sequence shown here is derived from an EMBL/GenBank/DDBJ whole genome shotgun (WGS) entry which is preliminary data.</text>
</comment>
<keyword evidence="3" id="KW-0902">Two-component regulatory system</keyword>
<dbReference type="AlphaFoldDB" id="A0A3A9Y486"/>
<feature type="domain" description="Histidine kinase/HSP90-like ATPase" evidence="5">
    <location>
        <begin position="311"/>
        <end position="397"/>
    </location>
</feature>
<proteinExistence type="predicted"/>
<evidence type="ECO:0000256" key="3">
    <source>
        <dbReference type="ARBA" id="ARBA00023012"/>
    </source>
</evidence>
<dbReference type="PANTHER" id="PTHR24421">
    <property type="entry name" value="NITRATE/NITRITE SENSOR PROTEIN NARX-RELATED"/>
    <property type="match status" value="1"/>
</dbReference>
<protein>
    <submittedName>
        <fullName evidence="7">Uncharacterized protein</fullName>
    </submittedName>
</protein>
<dbReference type="GO" id="GO:0046983">
    <property type="term" value="F:protein dimerization activity"/>
    <property type="evidence" value="ECO:0007669"/>
    <property type="project" value="InterPro"/>
</dbReference>
<dbReference type="GO" id="GO:0000155">
    <property type="term" value="F:phosphorelay sensor kinase activity"/>
    <property type="evidence" value="ECO:0007669"/>
    <property type="project" value="InterPro"/>
</dbReference>
<dbReference type="Pfam" id="PF07730">
    <property type="entry name" value="HisKA_3"/>
    <property type="match status" value="1"/>
</dbReference>
<dbReference type="InterPro" id="IPR011712">
    <property type="entry name" value="Sig_transdc_His_kin_sub3_dim/P"/>
</dbReference>
<keyword evidence="4" id="KW-0472">Membrane</keyword>
<sequence>MTGGRMSRQKRDRFRGIAAYVHASHAALALASFAAPVVALALEASVVPGLAFLVALFAGIVAVGGALAVAVDFAPWHRLTRPFAPPCRRALLSVAVVVAALVVILLLPSSGGAVGVAVIPLAWALRAVADGSFWSGIARMFAAALGCGLVTALTSAWSGQAWDSLGLAVAVLLAFGLLGQDSIYILAIELDDLRALEADRAVATERKRLAGDLHDIQGQHLGLITVEAELVTKLIASGDTAGAAAHARRLQAIAGDALDELHRVVHDTRAVTLDQELTNAARVLEAAGIAVARNVDRIDFLPETADRLFGLTVREAITNILKHSRTRDCTIQVRCEARAGNDGIVLTVTDSGPAATHAVRTRGTGLIMLRERYLDAGGECTFVSGPGAKLTAWVPMTGGGSR</sequence>
<evidence type="ECO:0000256" key="4">
    <source>
        <dbReference type="SAM" id="Phobius"/>
    </source>
</evidence>
<evidence type="ECO:0000313" key="7">
    <source>
        <dbReference type="EMBL" id="RKN32281.1"/>
    </source>
</evidence>
<reference evidence="7 8" key="1">
    <citation type="submission" date="2018-09" db="EMBL/GenBank/DDBJ databases">
        <title>Micromonospora sp. nov. MS1-9, isolated from a root of Musa sp.</title>
        <authorList>
            <person name="Kuncharoen N."/>
            <person name="Kudo T."/>
            <person name="Ohkuma M."/>
            <person name="Yuki M."/>
            <person name="Tanasupawat S."/>
        </authorList>
    </citation>
    <scope>NUCLEOTIDE SEQUENCE [LARGE SCALE GENOMIC DNA]</scope>
    <source>
        <strain evidence="7 8">MS1-9</strain>
    </source>
</reference>
<feature type="transmembrane region" description="Helical" evidence="4">
    <location>
        <begin position="90"/>
        <end position="107"/>
    </location>
</feature>
<dbReference type="Gene3D" id="1.20.5.1930">
    <property type="match status" value="1"/>
</dbReference>
<dbReference type="EMBL" id="RAZT01000006">
    <property type="protein sequence ID" value="RKN32281.1"/>
    <property type="molecule type" value="Genomic_DNA"/>
</dbReference>
<evidence type="ECO:0000256" key="2">
    <source>
        <dbReference type="ARBA" id="ARBA00022777"/>
    </source>
</evidence>
<dbReference type="InterPro" id="IPR003594">
    <property type="entry name" value="HATPase_dom"/>
</dbReference>
<feature type="transmembrane region" description="Helical" evidence="4">
    <location>
        <begin position="20"/>
        <end position="42"/>
    </location>
</feature>
<feature type="transmembrane region" description="Helical" evidence="4">
    <location>
        <begin position="48"/>
        <end position="69"/>
    </location>
</feature>
<evidence type="ECO:0000256" key="1">
    <source>
        <dbReference type="ARBA" id="ARBA00022679"/>
    </source>
</evidence>
<dbReference type="InterPro" id="IPR050482">
    <property type="entry name" value="Sensor_HK_TwoCompSys"/>
</dbReference>
<feature type="transmembrane region" description="Helical" evidence="4">
    <location>
        <begin position="165"/>
        <end position="187"/>
    </location>
</feature>
<organism evidence="7 8">
    <name type="scientific">Micromonospora musae</name>
    <dbReference type="NCBI Taxonomy" id="1894970"/>
    <lineage>
        <taxon>Bacteria</taxon>
        <taxon>Bacillati</taxon>
        <taxon>Actinomycetota</taxon>
        <taxon>Actinomycetes</taxon>
        <taxon>Micromonosporales</taxon>
        <taxon>Micromonosporaceae</taxon>
        <taxon>Micromonospora</taxon>
    </lineage>
</organism>
<keyword evidence="2" id="KW-0418">Kinase</keyword>
<gene>
    <name evidence="7" type="ORF">D7044_13545</name>
</gene>